<dbReference type="InterPro" id="IPR010499">
    <property type="entry name" value="AraC_E-bd"/>
</dbReference>
<evidence type="ECO:0000313" key="2">
    <source>
        <dbReference type="EMBL" id="MBW3466919.1"/>
    </source>
</evidence>
<protein>
    <submittedName>
        <fullName evidence="2">AraC family transcriptional regulator</fullName>
    </submittedName>
</protein>
<dbReference type="PANTHER" id="PTHR36444">
    <property type="entry name" value="TRANSCRIPTIONAL REGULATOR PROTEIN YOBU-RELATED"/>
    <property type="match status" value="1"/>
</dbReference>
<feature type="domain" description="AraC effector-binding" evidence="1">
    <location>
        <begin position="1"/>
        <end position="153"/>
    </location>
</feature>
<gene>
    <name evidence="2" type="ORF">EGN73_03740</name>
</gene>
<dbReference type="AlphaFoldDB" id="A0A951IVC1"/>
<sequence>MEKSQITNFKLVGLKLEDKTTNENNQSSRDCGNLWQKFEKDKIFDLIPNKLSNEIYAVYFDYEKDETGPFSYFIGCKVDDNSQTPNNLESLEIPSQIYAKVTAKGVMTGCITDAWKRIWDSEIQRKFGFDFEVYDERSQDWNDAELDIYVSINE</sequence>
<proteinExistence type="predicted"/>
<dbReference type="Proteomes" id="UP000727490">
    <property type="component" value="Unassembled WGS sequence"/>
</dbReference>
<keyword evidence="3" id="KW-1185">Reference proteome</keyword>
<dbReference type="EMBL" id="RPHB01000002">
    <property type="protein sequence ID" value="MBW3466919.1"/>
    <property type="molecule type" value="Genomic_DNA"/>
</dbReference>
<evidence type="ECO:0000259" key="1">
    <source>
        <dbReference type="SMART" id="SM00871"/>
    </source>
</evidence>
<dbReference type="SMART" id="SM00871">
    <property type="entry name" value="AraC_E_bind"/>
    <property type="match status" value="1"/>
</dbReference>
<dbReference type="InterPro" id="IPR053182">
    <property type="entry name" value="YobU-like_regulator"/>
</dbReference>
<comment type="caution">
    <text evidence="2">The sequence shown here is derived from an EMBL/GenBank/DDBJ whole genome shotgun (WGS) entry which is preliminary data.</text>
</comment>
<organism evidence="2 3">
    <name type="scientific">Arthrospiribacter ruber</name>
    <dbReference type="NCBI Taxonomy" id="2487934"/>
    <lineage>
        <taxon>Bacteria</taxon>
        <taxon>Pseudomonadati</taxon>
        <taxon>Bacteroidota</taxon>
        <taxon>Cytophagia</taxon>
        <taxon>Cytophagales</taxon>
        <taxon>Cyclobacteriaceae</taxon>
        <taxon>Arthrospiribacter</taxon>
    </lineage>
</organism>
<name>A0A951IVC1_9BACT</name>
<dbReference type="PANTHER" id="PTHR36444:SF2">
    <property type="entry name" value="TRANSCRIPTIONAL REGULATOR PROTEIN YOBU-RELATED"/>
    <property type="match status" value="1"/>
</dbReference>
<dbReference type="RefSeq" id="WP_219287134.1">
    <property type="nucleotide sequence ID" value="NZ_RPHB01000002.1"/>
</dbReference>
<accession>A0A951IVC1</accession>
<dbReference type="InterPro" id="IPR029441">
    <property type="entry name" value="Cass2"/>
</dbReference>
<evidence type="ECO:0000313" key="3">
    <source>
        <dbReference type="Proteomes" id="UP000727490"/>
    </source>
</evidence>
<dbReference type="Pfam" id="PF14526">
    <property type="entry name" value="Cass2"/>
    <property type="match status" value="1"/>
</dbReference>
<reference evidence="2 3" key="1">
    <citation type="journal article" date="2020" name="Syst. Appl. Microbiol.">
        <title>Arthrospiribacter ruber gen. nov., sp. nov., a novel bacterium isolated from Arthrospira cultures.</title>
        <authorList>
            <person name="Waleron M."/>
            <person name="Misztak A."/>
            <person name="Waleron M.M."/>
            <person name="Furmaniak M."/>
            <person name="Mrozik A."/>
            <person name="Waleron K."/>
        </authorList>
    </citation>
    <scope>NUCLEOTIDE SEQUENCE [LARGE SCALE GENOMIC DNA]</scope>
    <source>
        <strain evidence="2 3">DPMB0001</strain>
    </source>
</reference>